<gene>
    <name evidence="1" type="ORF">WDJ50_05650</name>
</gene>
<proteinExistence type="predicted"/>
<protein>
    <submittedName>
        <fullName evidence="1">Uncharacterized protein</fullName>
    </submittedName>
</protein>
<organism evidence="1">
    <name type="scientific">Deinococcus sp. VB142</name>
    <dbReference type="NCBI Taxonomy" id="3112952"/>
    <lineage>
        <taxon>Bacteria</taxon>
        <taxon>Thermotogati</taxon>
        <taxon>Deinococcota</taxon>
        <taxon>Deinococci</taxon>
        <taxon>Deinococcales</taxon>
        <taxon>Deinococcaceae</taxon>
        <taxon>Deinococcus</taxon>
    </lineage>
</organism>
<accession>A0AAU6Q4N9</accession>
<name>A0AAU6Q4N9_9DEIO</name>
<reference evidence="1" key="1">
    <citation type="submission" date="2024-03" db="EMBL/GenBank/DDBJ databases">
        <title>Deinococcus weizhi sp. nov., isolated from human skin.</title>
        <authorList>
            <person name="Wei Z."/>
            <person name="Tian F."/>
            <person name="Yang C."/>
            <person name="Xin L.T."/>
            <person name="Wen Z.J."/>
            <person name="Lan K.C."/>
            <person name="Yu L."/>
            <person name="Zhe W."/>
            <person name="Dan F.D."/>
            <person name="Jun W."/>
            <person name="Rui Z."/>
            <person name="Yong X.J."/>
            <person name="Ting Y."/>
            <person name="Wei X."/>
            <person name="Xu Z.G."/>
            <person name="Xin Z."/>
            <person name="Dong F.G."/>
            <person name="Ni X.M."/>
            <person name="Zheng M.G."/>
            <person name="Chun Y."/>
            <person name="Qian W.X."/>
        </authorList>
    </citation>
    <scope>NUCLEOTIDE SEQUENCE</scope>
    <source>
        <strain evidence="1">VB142</strain>
    </source>
</reference>
<sequence>MPLAGQKSLEHGWALLRVISADVEQQLMQQLLWTELLNRTQQVIGLGSEKLLCSVAACAGQPCGVVLPAQFVQLERALLALVSQEQRPALTEHLEAVRHKYAILAPLRVA</sequence>
<dbReference type="AlphaFoldDB" id="A0AAU6Q4N9"/>
<evidence type="ECO:0000313" key="1">
    <source>
        <dbReference type="EMBL" id="WYF45603.1"/>
    </source>
</evidence>
<dbReference type="RefSeq" id="WP_339096894.1">
    <property type="nucleotide sequence ID" value="NZ_CP149782.1"/>
</dbReference>
<dbReference type="EMBL" id="CP149782">
    <property type="protein sequence ID" value="WYF45603.1"/>
    <property type="molecule type" value="Genomic_DNA"/>
</dbReference>